<reference evidence="6" key="2">
    <citation type="submission" date="2023-06" db="EMBL/GenBank/DDBJ databases">
        <authorList>
            <person name="Ma L."/>
            <person name="Liu K.-W."/>
            <person name="Li Z."/>
            <person name="Hsiao Y.-Y."/>
            <person name="Qi Y."/>
            <person name="Fu T."/>
            <person name="Tang G."/>
            <person name="Zhang D."/>
            <person name="Sun W.-H."/>
            <person name="Liu D.-K."/>
            <person name="Li Y."/>
            <person name="Chen G.-Z."/>
            <person name="Liu X.-D."/>
            <person name="Liao X.-Y."/>
            <person name="Jiang Y.-T."/>
            <person name="Yu X."/>
            <person name="Hao Y."/>
            <person name="Huang J."/>
            <person name="Zhao X.-W."/>
            <person name="Ke S."/>
            <person name="Chen Y.-Y."/>
            <person name="Wu W.-L."/>
            <person name="Hsu J.-L."/>
            <person name="Lin Y.-F."/>
            <person name="Huang M.-D."/>
            <person name="Li C.-Y."/>
            <person name="Huang L."/>
            <person name="Wang Z.-W."/>
            <person name="Zhao X."/>
            <person name="Zhong W.-Y."/>
            <person name="Peng D.-H."/>
            <person name="Ahmad S."/>
            <person name="Lan S."/>
            <person name="Zhang J.-S."/>
            <person name="Tsai W.-C."/>
            <person name="Van De Peer Y."/>
            <person name="Liu Z.-J."/>
        </authorList>
    </citation>
    <scope>NUCLEOTIDE SEQUENCE</scope>
    <source>
        <strain evidence="6">SCP</strain>
        <tissue evidence="6">Leaves</tissue>
    </source>
</reference>
<comment type="caution">
    <text evidence="6">The sequence shown here is derived from an EMBL/GenBank/DDBJ whole genome shotgun (WGS) entry which is preliminary data.</text>
</comment>
<feature type="compositionally biased region" description="Acidic residues" evidence="4">
    <location>
        <begin position="209"/>
        <end position="221"/>
    </location>
</feature>
<feature type="transmembrane region" description="Helical" evidence="5">
    <location>
        <begin position="242"/>
        <end position="262"/>
    </location>
</feature>
<organism evidence="6 7">
    <name type="scientific">Acorus gramineus</name>
    <name type="common">Dwarf sweet flag</name>
    <dbReference type="NCBI Taxonomy" id="55184"/>
    <lineage>
        <taxon>Eukaryota</taxon>
        <taxon>Viridiplantae</taxon>
        <taxon>Streptophyta</taxon>
        <taxon>Embryophyta</taxon>
        <taxon>Tracheophyta</taxon>
        <taxon>Spermatophyta</taxon>
        <taxon>Magnoliopsida</taxon>
        <taxon>Liliopsida</taxon>
        <taxon>Acoraceae</taxon>
        <taxon>Acorus</taxon>
    </lineage>
</organism>
<sequence>MDEFSFDIIDYSSRSPRPARRRHNTTPESSRSFTPSGSRRPSPGPSRRSSRHGTSPPSHFNDDKSWQTELSWQFEPTRWGGDRGGFGAALSPWATPPTGRWFMRRTARDYYLSRPSDRYESFVGGVSYEASRVSTGRLELQSYVSGPSRPVVGTPRERRKLRSPAPRRSPRSSFLGSLASQDELSMVNYGASDGTGIVDETLSHNYGGDDSEEEDDDDEEEARVAQPAGLFSLFKYSTKWDMVLVFLGCVGALINGGSLPWYSFLFGSFVNKIAEESRRGDTDQMMEDVKTVRIEKSLSHSNASFCCCF</sequence>
<dbReference type="Gene3D" id="1.20.1560.10">
    <property type="entry name" value="ABC transporter type 1, transmembrane domain"/>
    <property type="match status" value="1"/>
</dbReference>
<dbReference type="GO" id="GO:0016020">
    <property type="term" value="C:membrane"/>
    <property type="evidence" value="ECO:0007669"/>
    <property type="project" value="InterPro"/>
</dbReference>
<keyword evidence="1 5" id="KW-0812">Transmembrane</keyword>
<dbReference type="EMBL" id="JAUJYN010000009">
    <property type="protein sequence ID" value="KAK1264071.1"/>
    <property type="molecule type" value="Genomic_DNA"/>
</dbReference>
<keyword evidence="7" id="KW-1185">Reference proteome</keyword>
<evidence type="ECO:0000256" key="5">
    <source>
        <dbReference type="SAM" id="Phobius"/>
    </source>
</evidence>
<feature type="compositionally biased region" description="Low complexity" evidence="4">
    <location>
        <begin position="29"/>
        <end position="59"/>
    </location>
</feature>
<name>A0AAV9AIW2_ACOGR</name>
<evidence type="ECO:0000313" key="7">
    <source>
        <dbReference type="Proteomes" id="UP001179952"/>
    </source>
</evidence>
<gene>
    <name evidence="6" type="ORF">QJS04_geneDACA013546</name>
</gene>
<keyword evidence="3 5" id="KW-0472">Membrane</keyword>
<accession>A0AAV9AIW2</accession>
<evidence type="ECO:0000256" key="1">
    <source>
        <dbReference type="ARBA" id="ARBA00022692"/>
    </source>
</evidence>
<dbReference type="AlphaFoldDB" id="A0AAV9AIW2"/>
<evidence type="ECO:0000256" key="2">
    <source>
        <dbReference type="ARBA" id="ARBA00022989"/>
    </source>
</evidence>
<feature type="region of interest" description="Disordered" evidence="4">
    <location>
        <begin position="144"/>
        <end position="174"/>
    </location>
</feature>
<protein>
    <submittedName>
        <fullName evidence="6">ABC transporter B family member 19</fullName>
    </submittedName>
</protein>
<dbReference type="InterPro" id="IPR036640">
    <property type="entry name" value="ABC1_TM_sf"/>
</dbReference>
<feature type="region of interest" description="Disordered" evidence="4">
    <location>
        <begin position="198"/>
        <end position="222"/>
    </location>
</feature>
<evidence type="ECO:0000256" key="4">
    <source>
        <dbReference type="SAM" id="MobiDB-lite"/>
    </source>
</evidence>
<keyword evidence="2 5" id="KW-1133">Transmembrane helix</keyword>
<feature type="region of interest" description="Disordered" evidence="4">
    <location>
        <begin position="1"/>
        <end position="67"/>
    </location>
</feature>
<evidence type="ECO:0000256" key="3">
    <source>
        <dbReference type="ARBA" id="ARBA00023136"/>
    </source>
</evidence>
<reference evidence="6" key="1">
    <citation type="journal article" date="2023" name="Nat. Commun.">
        <title>Diploid and tetraploid genomes of Acorus and the evolution of monocots.</title>
        <authorList>
            <person name="Ma L."/>
            <person name="Liu K.W."/>
            <person name="Li Z."/>
            <person name="Hsiao Y.Y."/>
            <person name="Qi Y."/>
            <person name="Fu T."/>
            <person name="Tang G.D."/>
            <person name="Zhang D."/>
            <person name="Sun W.H."/>
            <person name="Liu D.K."/>
            <person name="Li Y."/>
            <person name="Chen G.Z."/>
            <person name="Liu X.D."/>
            <person name="Liao X.Y."/>
            <person name="Jiang Y.T."/>
            <person name="Yu X."/>
            <person name="Hao Y."/>
            <person name="Huang J."/>
            <person name="Zhao X.W."/>
            <person name="Ke S."/>
            <person name="Chen Y.Y."/>
            <person name="Wu W.L."/>
            <person name="Hsu J.L."/>
            <person name="Lin Y.F."/>
            <person name="Huang M.D."/>
            <person name="Li C.Y."/>
            <person name="Huang L."/>
            <person name="Wang Z.W."/>
            <person name="Zhao X."/>
            <person name="Zhong W.Y."/>
            <person name="Peng D.H."/>
            <person name="Ahmad S."/>
            <person name="Lan S."/>
            <person name="Zhang J.S."/>
            <person name="Tsai W.C."/>
            <person name="Van de Peer Y."/>
            <person name="Liu Z.J."/>
        </authorList>
    </citation>
    <scope>NUCLEOTIDE SEQUENCE</scope>
    <source>
        <strain evidence="6">SCP</strain>
    </source>
</reference>
<proteinExistence type="predicted"/>
<evidence type="ECO:0000313" key="6">
    <source>
        <dbReference type="EMBL" id="KAK1264071.1"/>
    </source>
</evidence>
<dbReference type="GO" id="GO:0005524">
    <property type="term" value="F:ATP binding"/>
    <property type="evidence" value="ECO:0007669"/>
    <property type="project" value="InterPro"/>
</dbReference>
<dbReference type="Proteomes" id="UP001179952">
    <property type="component" value="Unassembled WGS sequence"/>
</dbReference>